<accession>A0A453N5E8</accession>
<reference evidence="1" key="5">
    <citation type="journal article" date="2021" name="G3 (Bethesda)">
        <title>Aegilops tauschii genome assembly Aet v5.0 features greater sequence contiguity and improved annotation.</title>
        <authorList>
            <person name="Wang L."/>
            <person name="Zhu T."/>
            <person name="Rodriguez J.C."/>
            <person name="Deal K.R."/>
            <person name="Dubcovsky J."/>
            <person name="McGuire P.E."/>
            <person name="Lux T."/>
            <person name="Spannagl M."/>
            <person name="Mayer K.F.X."/>
            <person name="Baldrich P."/>
            <person name="Meyers B.C."/>
            <person name="Huo N."/>
            <person name="Gu Y.Q."/>
            <person name="Zhou H."/>
            <person name="Devos K.M."/>
            <person name="Bennetzen J.L."/>
            <person name="Unver T."/>
            <person name="Budak H."/>
            <person name="Gulick P.J."/>
            <person name="Galiba G."/>
            <person name="Kalapos B."/>
            <person name="Nelson D.R."/>
            <person name="Li P."/>
            <person name="You F.M."/>
            <person name="Luo M.C."/>
            <person name="Dvorak J."/>
        </authorList>
    </citation>
    <scope>NUCLEOTIDE SEQUENCE [LARGE SCALE GENOMIC DNA]</scope>
    <source>
        <strain evidence="1">cv. AL8/78</strain>
    </source>
</reference>
<sequence length="55" mass="5869">MAAYLVAVVYLTFRKDMVVTYVPVAERVQGQAEAGRAPVLASGADGDQPAPYRKA</sequence>
<reference evidence="1" key="4">
    <citation type="submission" date="2019-03" db="UniProtKB">
        <authorList>
            <consortium name="EnsemblPlants"/>
        </authorList>
    </citation>
    <scope>IDENTIFICATION</scope>
</reference>
<evidence type="ECO:0000313" key="2">
    <source>
        <dbReference type="Proteomes" id="UP000015105"/>
    </source>
</evidence>
<evidence type="ECO:0000313" key="1">
    <source>
        <dbReference type="EnsemblPlants" id="AET6Gv20228500.7"/>
    </source>
</evidence>
<dbReference type="AlphaFoldDB" id="A0A453N5E8"/>
<reference evidence="2" key="2">
    <citation type="journal article" date="2017" name="Nat. Plants">
        <title>The Aegilops tauschii genome reveals multiple impacts of transposons.</title>
        <authorList>
            <person name="Zhao G."/>
            <person name="Zou C."/>
            <person name="Li K."/>
            <person name="Wang K."/>
            <person name="Li T."/>
            <person name="Gao L."/>
            <person name="Zhang X."/>
            <person name="Wang H."/>
            <person name="Yang Z."/>
            <person name="Liu X."/>
            <person name="Jiang W."/>
            <person name="Mao L."/>
            <person name="Kong X."/>
            <person name="Jiao Y."/>
            <person name="Jia J."/>
        </authorList>
    </citation>
    <scope>NUCLEOTIDE SEQUENCE [LARGE SCALE GENOMIC DNA]</scope>
    <source>
        <strain evidence="2">cv. AL8/78</strain>
    </source>
</reference>
<name>A0A453N5E8_AEGTS</name>
<protein>
    <submittedName>
        <fullName evidence="1">Uncharacterized protein</fullName>
    </submittedName>
</protein>
<proteinExistence type="predicted"/>
<dbReference type="EnsemblPlants" id="AET6Gv20228500.7">
    <property type="protein sequence ID" value="AET6Gv20228500.7"/>
    <property type="gene ID" value="AET6Gv20228500"/>
</dbReference>
<reference evidence="2" key="1">
    <citation type="journal article" date="2014" name="Science">
        <title>Ancient hybridizations among the ancestral genomes of bread wheat.</title>
        <authorList>
            <consortium name="International Wheat Genome Sequencing Consortium,"/>
            <person name="Marcussen T."/>
            <person name="Sandve S.R."/>
            <person name="Heier L."/>
            <person name="Spannagl M."/>
            <person name="Pfeifer M."/>
            <person name="Jakobsen K.S."/>
            <person name="Wulff B.B."/>
            <person name="Steuernagel B."/>
            <person name="Mayer K.F."/>
            <person name="Olsen O.A."/>
        </authorList>
    </citation>
    <scope>NUCLEOTIDE SEQUENCE [LARGE SCALE GENOMIC DNA]</scope>
    <source>
        <strain evidence="2">cv. AL8/78</strain>
    </source>
</reference>
<dbReference type="Gramene" id="AET6Gv20228500.7">
    <property type="protein sequence ID" value="AET6Gv20228500.7"/>
    <property type="gene ID" value="AET6Gv20228500"/>
</dbReference>
<keyword evidence="2" id="KW-1185">Reference proteome</keyword>
<organism evidence="1 2">
    <name type="scientific">Aegilops tauschii subsp. strangulata</name>
    <name type="common">Goatgrass</name>
    <dbReference type="NCBI Taxonomy" id="200361"/>
    <lineage>
        <taxon>Eukaryota</taxon>
        <taxon>Viridiplantae</taxon>
        <taxon>Streptophyta</taxon>
        <taxon>Embryophyta</taxon>
        <taxon>Tracheophyta</taxon>
        <taxon>Spermatophyta</taxon>
        <taxon>Magnoliopsida</taxon>
        <taxon>Liliopsida</taxon>
        <taxon>Poales</taxon>
        <taxon>Poaceae</taxon>
        <taxon>BOP clade</taxon>
        <taxon>Pooideae</taxon>
        <taxon>Triticodae</taxon>
        <taxon>Triticeae</taxon>
        <taxon>Triticinae</taxon>
        <taxon>Aegilops</taxon>
    </lineage>
</organism>
<dbReference type="Proteomes" id="UP000015105">
    <property type="component" value="Chromosome 6D"/>
</dbReference>
<reference evidence="1" key="3">
    <citation type="journal article" date="2017" name="Nature">
        <title>Genome sequence of the progenitor of the wheat D genome Aegilops tauschii.</title>
        <authorList>
            <person name="Luo M.C."/>
            <person name="Gu Y.Q."/>
            <person name="Puiu D."/>
            <person name="Wang H."/>
            <person name="Twardziok S.O."/>
            <person name="Deal K.R."/>
            <person name="Huo N."/>
            <person name="Zhu T."/>
            <person name="Wang L."/>
            <person name="Wang Y."/>
            <person name="McGuire P.E."/>
            <person name="Liu S."/>
            <person name="Long H."/>
            <person name="Ramasamy R.K."/>
            <person name="Rodriguez J.C."/>
            <person name="Van S.L."/>
            <person name="Yuan L."/>
            <person name="Wang Z."/>
            <person name="Xia Z."/>
            <person name="Xiao L."/>
            <person name="Anderson O.D."/>
            <person name="Ouyang S."/>
            <person name="Liang Y."/>
            <person name="Zimin A.V."/>
            <person name="Pertea G."/>
            <person name="Qi P."/>
            <person name="Bennetzen J.L."/>
            <person name="Dai X."/>
            <person name="Dawson M.W."/>
            <person name="Muller H.G."/>
            <person name="Kugler K."/>
            <person name="Rivarola-Duarte L."/>
            <person name="Spannagl M."/>
            <person name="Mayer K.F.X."/>
            <person name="Lu F.H."/>
            <person name="Bevan M.W."/>
            <person name="Leroy P."/>
            <person name="Li P."/>
            <person name="You F.M."/>
            <person name="Sun Q."/>
            <person name="Liu Z."/>
            <person name="Lyons E."/>
            <person name="Wicker T."/>
            <person name="Salzberg S.L."/>
            <person name="Devos K.M."/>
            <person name="Dvorak J."/>
        </authorList>
    </citation>
    <scope>NUCLEOTIDE SEQUENCE [LARGE SCALE GENOMIC DNA]</scope>
    <source>
        <strain evidence="1">cv. AL8/78</strain>
    </source>
</reference>